<gene>
    <name evidence="1" type="ORF">M8A51_25735</name>
</gene>
<comment type="caution">
    <text evidence="1">The sequence shown here is derived from an EMBL/GenBank/DDBJ whole genome shotgun (WGS) entry which is preliminary data.</text>
</comment>
<evidence type="ECO:0000313" key="2">
    <source>
        <dbReference type="Proteomes" id="UP001165541"/>
    </source>
</evidence>
<reference evidence="1" key="1">
    <citation type="submission" date="2022-05" db="EMBL/GenBank/DDBJ databases">
        <title>Schlegelella sp. nov., isolated from mangrove soil.</title>
        <authorList>
            <person name="Liu Y."/>
            <person name="Ge X."/>
            <person name="Liu W."/>
        </authorList>
    </citation>
    <scope>NUCLEOTIDE SEQUENCE</scope>
    <source>
        <strain evidence="1">S2-27</strain>
    </source>
</reference>
<dbReference type="EMBL" id="JAMKFE010000027">
    <property type="protein sequence ID" value="MCM5682939.1"/>
    <property type="molecule type" value="Genomic_DNA"/>
</dbReference>
<name>A0ABT0YX79_9BURK</name>
<dbReference type="RefSeq" id="WP_251781482.1">
    <property type="nucleotide sequence ID" value="NZ_JAMKFE010000027.1"/>
</dbReference>
<accession>A0ABT0YX79</accession>
<proteinExistence type="predicted"/>
<protein>
    <submittedName>
        <fullName evidence="1">Uncharacterized protein</fullName>
    </submittedName>
</protein>
<dbReference type="Proteomes" id="UP001165541">
    <property type="component" value="Unassembled WGS sequence"/>
</dbReference>
<sequence>MNEREQFEAWGIAEALCLGAVDHVGLANYAERVAEAKSGVRKAFAALRDALAASPVPADLLAFLRGAAPLEGVWFGERHPTRKGAFWWRALLPAAPNGLTESAASVSAPAQQAEAAVPLSMLQELYRAAYWLLDGVCENHPALGEVLNVDDHARLCGVLAKLDPVFEVESPEDLAHLTAPAPSVEAQELADDICRGVSELPDRSSPEDWPEAMLVTQDELRRIVLAALASQAEPVGEVDDRAPYRVKWARDAHNRMTHGMRLYTTPPAPAQAEQETADFMTAVLAILNGEDTGEGVCREPWQSIRVRLIALVREQSDDGRDAERWRFVCEDGNTYSVRRLEVSGRKAMWVEVTLDEIDAAIAAKEQP</sequence>
<evidence type="ECO:0000313" key="1">
    <source>
        <dbReference type="EMBL" id="MCM5682939.1"/>
    </source>
</evidence>
<keyword evidence="2" id="KW-1185">Reference proteome</keyword>
<organism evidence="1 2">
    <name type="scientific">Caldimonas mangrovi</name>
    <dbReference type="NCBI Taxonomy" id="2944811"/>
    <lineage>
        <taxon>Bacteria</taxon>
        <taxon>Pseudomonadati</taxon>
        <taxon>Pseudomonadota</taxon>
        <taxon>Betaproteobacteria</taxon>
        <taxon>Burkholderiales</taxon>
        <taxon>Sphaerotilaceae</taxon>
        <taxon>Caldimonas</taxon>
    </lineage>
</organism>